<dbReference type="SMART" id="SM00700">
    <property type="entry name" value="JHBP"/>
    <property type="match status" value="1"/>
</dbReference>
<feature type="chain" id="PRO_5012521536" evidence="1">
    <location>
        <begin position="17"/>
        <end position="263"/>
    </location>
</feature>
<evidence type="ECO:0000313" key="2">
    <source>
        <dbReference type="EMBL" id="JAV17755.1"/>
    </source>
</evidence>
<evidence type="ECO:0000256" key="1">
    <source>
        <dbReference type="SAM" id="SignalP"/>
    </source>
</evidence>
<dbReference type="EMBL" id="GFDG01001044">
    <property type="protein sequence ID" value="JAV17755.1"/>
    <property type="molecule type" value="Transcribed_RNA"/>
</dbReference>
<accession>A0A1L8EGJ3</accession>
<dbReference type="AlphaFoldDB" id="A0A1L8EGJ3"/>
<feature type="signal peptide" evidence="1">
    <location>
        <begin position="1"/>
        <end position="16"/>
    </location>
</feature>
<dbReference type="Gene3D" id="3.15.10.30">
    <property type="entry name" value="Haemolymph juvenile hormone binding protein"/>
    <property type="match status" value="1"/>
</dbReference>
<organism evidence="2">
    <name type="scientific">Haematobia irritans</name>
    <name type="common">Horn fly</name>
    <name type="synonym">Conops irritans</name>
    <dbReference type="NCBI Taxonomy" id="7368"/>
    <lineage>
        <taxon>Eukaryota</taxon>
        <taxon>Metazoa</taxon>
        <taxon>Ecdysozoa</taxon>
        <taxon>Arthropoda</taxon>
        <taxon>Hexapoda</taxon>
        <taxon>Insecta</taxon>
        <taxon>Pterygota</taxon>
        <taxon>Neoptera</taxon>
        <taxon>Endopterygota</taxon>
        <taxon>Diptera</taxon>
        <taxon>Brachycera</taxon>
        <taxon>Muscomorpha</taxon>
        <taxon>Muscoidea</taxon>
        <taxon>Muscidae</taxon>
        <taxon>Haematobia</taxon>
    </lineage>
</organism>
<name>A0A1L8EGJ3_HAEIR</name>
<sequence length="263" mass="28693">MKYFLILLALMPLALGEDAIRAVIDANDRSISSQIVDAIEAAKEQMPCGFPGLGIPPLAPLKISHKEINIDGESIKAHGEINDFRLDGLNDFDVVEFKLSTILSRVTFKFNWNHVFLTTNYDMATDINMLSPHISGLAKFAIKNLQVWGEAKYSLGILSGNIKLKSFNLYVSVEHVNSEIEGLSKYSIINKKLNQIIEEWVYLAINDNTENISDLTNGYLVPAVNDMIGDMSLSDLLGLIAGGGGSGSGSASEGEKEVCVPEN</sequence>
<protein>
    <submittedName>
        <fullName evidence="2">Putative juvenile hormone binding protein in insects</fullName>
    </submittedName>
</protein>
<dbReference type="PANTHER" id="PTHR20993:SF0">
    <property type="entry name" value="GH07914P"/>
    <property type="match status" value="1"/>
</dbReference>
<keyword evidence="1" id="KW-0732">Signal</keyword>
<dbReference type="PANTHER" id="PTHR20993">
    <property type="entry name" value="GH07914P"/>
    <property type="match status" value="1"/>
</dbReference>
<dbReference type="InterPro" id="IPR038606">
    <property type="entry name" value="To_sf"/>
</dbReference>
<dbReference type="Pfam" id="PF06585">
    <property type="entry name" value="JHBP"/>
    <property type="match status" value="1"/>
</dbReference>
<proteinExistence type="predicted"/>
<reference evidence="2" key="1">
    <citation type="submission" date="2017-01" db="EMBL/GenBank/DDBJ databases">
        <title>An insight into the sialome and mialome of the horn fly, Haematobia irritans.</title>
        <authorList>
            <person name="Breijo M."/>
            <person name="Boiani M."/>
            <person name="Ures X."/>
            <person name="Rocha S."/>
            <person name="Sequeira M."/>
            <person name="Ribeiro J.M."/>
        </authorList>
    </citation>
    <scope>NUCLEOTIDE SEQUENCE</scope>
</reference>
<dbReference type="InterPro" id="IPR010562">
    <property type="entry name" value="Haemolymph_juvenile_hormone-bd"/>
</dbReference>